<keyword evidence="4 7" id="KW-1133">Transmembrane helix</keyword>
<dbReference type="VEuPathDB" id="CryptoDB:GNI_008150"/>
<feature type="transmembrane region" description="Helical" evidence="7">
    <location>
        <begin position="202"/>
        <end position="229"/>
    </location>
</feature>
<keyword evidence="10" id="KW-1185">Reference proteome</keyword>
<feature type="transmembrane region" description="Helical" evidence="7">
    <location>
        <begin position="250"/>
        <end position="269"/>
    </location>
</feature>
<feature type="transmembrane region" description="Helical" evidence="7">
    <location>
        <begin position="84"/>
        <end position="101"/>
    </location>
</feature>
<dbReference type="GO" id="GO:0019706">
    <property type="term" value="F:protein-cysteine S-palmitoyltransferase activity"/>
    <property type="evidence" value="ECO:0007669"/>
    <property type="project" value="UniProtKB-EC"/>
</dbReference>
<name>A0A023BD14_GRENI</name>
<comment type="caution">
    <text evidence="9">The sequence shown here is derived from an EMBL/GenBank/DDBJ whole genome shotgun (WGS) entry which is preliminary data.</text>
</comment>
<comment type="similarity">
    <text evidence="7">Belongs to the DHHC palmitoyltransferase family.</text>
</comment>
<sequence length="298" mass="33294">MPDEVEVTQTWLSTAHQRRGICSRFPAGDAGEVARLQHEWKKQQFRRKGPQACCLPGGDLAGSRDQLEFCRRHGFERPYNPLQVASWVFFTLDLVLGFVCLPPTLPTTAAQSFYGLFAIVALATLVVAGIVTRMDPSDDLVFLLDKNDAVLKGPPETYVQCDLCGAVDVDSKHCRSCNKCVARFDHHCKWLNNCIGRKNYKWFFSLIVCVALLALTLLVYTVVSIVMVAQGRLNETWTARYNMASPPPAAVLYVIQAILIILNVPFFGLDLQLVLLHTYLASKGKLEVNDFAAPRCRD</sequence>
<protein>
    <recommendedName>
        <fullName evidence="7">Palmitoyltransferase</fullName>
        <ecNumber evidence="7">2.3.1.225</ecNumber>
    </recommendedName>
</protein>
<dbReference type="InterPro" id="IPR039859">
    <property type="entry name" value="PFA4/ZDH16/20/ERF2-like"/>
</dbReference>
<dbReference type="EC" id="2.3.1.225" evidence="7"/>
<evidence type="ECO:0000256" key="3">
    <source>
        <dbReference type="ARBA" id="ARBA00022692"/>
    </source>
</evidence>
<evidence type="ECO:0000256" key="4">
    <source>
        <dbReference type="ARBA" id="ARBA00022989"/>
    </source>
</evidence>
<evidence type="ECO:0000259" key="8">
    <source>
        <dbReference type="Pfam" id="PF01529"/>
    </source>
</evidence>
<evidence type="ECO:0000256" key="5">
    <source>
        <dbReference type="ARBA" id="ARBA00023136"/>
    </source>
</evidence>
<reference evidence="9" key="1">
    <citation type="submission" date="2013-12" db="EMBL/GenBank/DDBJ databases">
        <authorList>
            <person name="Omoto C.K."/>
            <person name="Sibley D."/>
            <person name="Venepally P."/>
            <person name="Hadjithomas M."/>
            <person name="Karamycheva S."/>
            <person name="Brunk B."/>
            <person name="Roos D."/>
            <person name="Caler E."/>
            <person name="Lorenzi H."/>
        </authorList>
    </citation>
    <scope>NUCLEOTIDE SEQUENCE</scope>
</reference>
<dbReference type="PANTHER" id="PTHR22883:SF203">
    <property type="entry name" value="PALMITOYLTRANSFERASE"/>
    <property type="match status" value="1"/>
</dbReference>
<dbReference type="InterPro" id="IPR001594">
    <property type="entry name" value="Palmitoyltrfase_DHHC"/>
</dbReference>
<evidence type="ECO:0000256" key="6">
    <source>
        <dbReference type="ARBA" id="ARBA00023315"/>
    </source>
</evidence>
<dbReference type="GO" id="GO:0016020">
    <property type="term" value="C:membrane"/>
    <property type="evidence" value="ECO:0007669"/>
    <property type="project" value="UniProtKB-SubCell"/>
</dbReference>
<evidence type="ECO:0000256" key="1">
    <source>
        <dbReference type="ARBA" id="ARBA00004141"/>
    </source>
</evidence>
<evidence type="ECO:0000256" key="7">
    <source>
        <dbReference type="RuleBase" id="RU079119"/>
    </source>
</evidence>
<gene>
    <name evidence="9" type="ORF">GNI_008150</name>
</gene>
<evidence type="ECO:0000313" key="10">
    <source>
        <dbReference type="Proteomes" id="UP000019763"/>
    </source>
</evidence>
<dbReference type="PANTHER" id="PTHR22883">
    <property type="entry name" value="ZINC FINGER DHHC DOMAIN CONTAINING PROTEIN"/>
    <property type="match status" value="1"/>
</dbReference>
<keyword evidence="5 7" id="KW-0472">Membrane</keyword>
<feature type="domain" description="Palmitoyltransferase DHHC" evidence="8">
    <location>
        <begin position="167"/>
        <end position="285"/>
    </location>
</feature>
<dbReference type="GO" id="GO:0005783">
    <property type="term" value="C:endoplasmic reticulum"/>
    <property type="evidence" value="ECO:0007669"/>
    <property type="project" value="TreeGrafter"/>
</dbReference>
<comment type="domain">
    <text evidence="7">The DHHC domain is required for palmitoyltransferase activity.</text>
</comment>
<feature type="transmembrane region" description="Helical" evidence="7">
    <location>
        <begin position="113"/>
        <end position="132"/>
    </location>
</feature>
<dbReference type="RefSeq" id="XP_011128701.1">
    <property type="nucleotide sequence ID" value="XM_011130399.1"/>
</dbReference>
<keyword evidence="6 7" id="KW-0012">Acyltransferase</keyword>
<dbReference type="OrthoDB" id="1924421at2759"/>
<dbReference type="GO" id="GO:0006612">
    <property type="term" value="P:protein targeting to membrane"/>
    <property type="evidence" value="ECO:0007669"/>
    <property type="project" value="TreeGrafter"/>
</dbReference>
<dbReference type="GO" id="GO:0005794">
    <property type="term" value="C:Golgi apparatus"/>
    <property type="evidence" value="ECO:0007669"/>
    <property type="project" value="TreeGrafter"/>
</dbReference>
<evidence type="ECO:0000256" key="2">
    <source>
        <dbReference type="ARBA" id="ARBA00022679"/>
    </source>
</evidence>
<dbReference type="OMA" id="ICGFVEP"/>
<dbReference type="PROSITE" id="PS50216">
    <property type="entry name" value="DHHC"/>
    <property type="match status" value="1"/>
</dbReference>
<evidence type="ECO:0000313" key="9">
    <source>
        <dbReference type="EMBL" id="EZG87104.1"/>
    </source>
</evidence>
<dbReference type="AlphaFoldDB" id="A0A023BD14"/>
<comment type="subcellular location">
    <subcellularLocation>
        <location evidence="1">Membrane</location>
        <topology evidence="1">Multi-pass membrane protein</topology>
    </subcellularLocation>
</comment>
<dbReference type="EMBL" id="AFNH02000061">
    <property type="protein sequence ID" value="EZG87104.1"/>
    <property type="molecule type" value="Genomic_DNA"/>
</dbReference>
<accession>A0A023BD14</accession>
<comment type="catalytic activity">
    <reaction evidence="7">
        <text>L-cysteinyl-[protein] + hexadecanoyl-CoA = S-hexadecanoyl-L-cysteinyl-[protein] + CoA</text>
        <dbReference type="Rhea" id="RHEA:36683"/>
        <dbReference type="Rhea" id="RHEA-COMP:10131"/>
        <dbReference type="Rhea" id="RHEA-COMP:11032"/>
        <dbReference type="ChEBI" id="CHEBI:29950"/>
        <dbReference type="ChEBI" id="CHEBI:57287"/>
        <dbReference type="ChEBI" id="CHEBI:57379"/>
        <dbReference type="ChEBI" id="CHEBI:74151"/>
        <dbReference type="EC" id="2.3.1.225"/>
    </reaction>
</comment>
<dbReference type="Proteomes" id="UP000019763">
    <property type="component" value="Unassembled WGS sequence"/>
</dbReference>
<proteinExistence type="inferred from homology"/>
<dbReference type="GeneID" id="22910564"/>
<dbReference type="eggNOG" id="KOG1311">
    <property type="taxonomic scope" value="Eukaryota"/>
</dbReference>
<organism evidence="9 10">
    <name type="scientific">Gregarina niphandrodes</name>
    <name type="common">Septate eugregarine</name>
    <dbReference type="NCBI Taxonomy" id="110365"/>
    <lineage>
        <taxon>Eukaryota</taxon>
        <taxon>Sar</taxon>
        <taxon>Alveolata</taxon>
        <taxon>Apicomplexa</taxon>
        <taxon>Conoidasida</taxon>
        <taxon>Gregarinasina</taxon>
        <taxon>Eugregarinorida</taxon>
        <taxon>Gregarinidae</taxon>
        <taxon>Gregarina</taxon>
    </lineage>
</organism>
<keyword evidence="3 7" id="KW-0812">Transmembrane</keyword>
<keyword evidence="2 7" id="KW-0808">Transferase</keyword>
<dbReference type="Pfam" id="PF01529">
    <property type="entry name" value="DHHC"/>
    <property type="match status" value="1"/>
</dbReference>